<dbReference type="Proteomes" id="UP000001542">
    <property type="component" value="Unassembled WGS sequence"/>
</dbReference>
<dbReference type="KEGG" id="tva:4757970"/>
<dbReference type="VEuPathDB" id="TrichDB:TVAGG3_0047180"/>
<evidence type="ECO:0000256" key="2">
    <source>
        <dbReference type="SAM" id="Phobius"/>
    </source>
</evidence>
<dbReference type="RefSeq" id="XP_001313080.1">
    <property type="nucleotide sequence ID" value="XM_001313079.1"/>
</dbReference>
<sequence>MSVVKETDTMVEKEVNTTSTTYIDQRQINTTYIIVRTTILEASKTYYTETIITFVEMAVDVRVGGLTSTQLILIAVFSMFMLFCLAIIGLFLYRHSRNEASEDSLSSETQETDFSDDNEPTRANITDIDNTIETVNNDNDFDEDDNYMNNMDF</sequence>
<proteinExistence type="predicted"/>
<feature type="transmembrane region" description="Helical" evidence="2">
    <location>
        <begin position="71"/>
        <end position="93"/>
    </location>
</feature>
<evidence type="ECO:0000313" key="3">
    <source>
        <dbReference type="EMBL" id="EAY00151.1"/>
    </source>
</evidence>
<name>A2F4J5_TRIV3</name>
<reference evidence="3" key="2">
    <citation type="journal article" date="2007" name="Science">
        <title>Draft genome sequence of the sexually transmitted pathogen Trichomonas vaginalis.</title>
        <authorList>
            <person name="Carlton J.M."/>
            <person name="Hirt R.P."/>
            <person name="Silva J.C."/>
            <person name="Delcher A.L."/>
            <person name="Schatz M."/>
            <person name="Zhao Q."/>
            <person name="Wortman J.R."/>
            <person name="Bidwell S.L."/>
            <person name="Alsmark U.C.M."/>
            <person name="Besteiro S."/>
            <person name="Sicheritz-Ponten T."/>
            <person name="Noel C.J."/>
            <person name="Dacks J.B."/>
            <person name="Foster P.G."/>
            <person name="Simillion C."/>
            <person name="Van de Peer Y."/>
            <person name="Miranda-Saavedra D."/>
            <person name="Barton G.J."/>
            <person name="Westrop G.D."/>
            <person name="Mueller S."/>
            <person name="Dessi D."/>
            <person name="Fiori P.L."/>
            <person name="Ren Q."/>
            <person name="Paulsen I."/>
            <person name="Zhang H."/>
            <person name="Bastida-Corcuera F.D."/>
            <person name="Simoes-Barbosa A."/>
            <person name="Brown M.T."/>
            <person name="Hayes R.D."/>
            <person name="Mukherjee M."/>
            <person name="Okumura C.Y."/>
            <person name="Schneider R."/>
            <person name="Smith A.J."/>
            <person name="Vanacova S."/>
            <person name="Villalvazo M."/>
            <person name="Haas B.J."/>
            <person name="Pertea M."/>
            <person name="Feldblyum T.V."/>
            <person name="Utterback T.R."/>
            <person name="Shu C.L."/>
            <person name="Osoegawa K."/>
            <person name="de Jong P.J."/>
            <person name="Hrdy I."/>
            <person name="Horvathova L."/>
            <person name="Zubacova Z."/>
            <person name="Dolezal P."/>
            <person name="Malik S.B."/>
            <person name="Logsdon J.M. Jr."/>
            <person name="Henze K."/>
            <person name="Gupta A."/>
            <person name="Wang C.C."/>
            <person name="Dunne R.L."/>
            <person name="Upcroft J.A."/>
            <person name="Upcroft P."/>
            <person name="White O."/>
            <person name="Salzberg S.L."/>
            <person name="Tang P."/>
            <person name="Chiu C.-H."/>
            <person name="Lee Y.-S."/>
            <person name="Embley T.M."/>
            <person name="Coombs G.H."/>
            <person name="Mottram J.C."/>
            <person name="Tachezy J."/>
            <person name="Fraser-Liggett C.M."/>
            <person name="Johnson P.J."/>
        </authorList>
    </citation>
    <scope>NUCLEOTIDE SEQUENCE [LARGE SCALE GENOMIC DNA]</scope>
    <source>
        <strain evidence="3">G3</strain>
    </source>
</reference>
<dbReference type="AlphaFoldDB" id="A2F4J5"/>
<gene>
    <name evidence="3" type="ORF">TVAG_051990</name>
</gene>
<dbReference type="VEuPathDB" id="TrichDB:TVAG_051990"/>
<reference evidence="3" key="1">
    <citation type="submission" date="2006-10" db="EMBL/GenBank/DDBJ databases">
        <authorList>
            <person name="Amadeo P."/>
            <person name="Zhao Q."/>
            <person name="Wortman J."/>
            <person name="Fraser-Liggett C."/>
            <person name="Carlton J."/>
        </authorList>
    </citation>
    <scope>NUCLEOTIDE SEQUENCE</scope>
    <source>
        <strain evidence="3">G3</strain>
    </source>
</reference>
<dbReference type="InParanoid" id="A2F4J5"/>
<evidence type="ECO:0000256" key="1">
    <source>
        <dbReference type="SAM" id="MobiDB-lite"/>
    </source>
</evidence>
<feature type="region of interest" description="Disordered" evidence="1">
    <location>
        <begin position="101"/>
        <end position="125"/>
    </location>
</feature>
<keyword evidence="2" id="KW-1133">Transmembrane helix</keyword>
<keyword evidence="2" id="KW-0472">Membrane</keyword>
<keyword evidence="4" id="KW-1185">Reference proteome</keyword>
<accession>A2F4J5</accession>
<dbReference type="EMBL" id="DS113611">
    <property type="protein sequence ID" value="EAY00151.1"/>
    <property type="molecule type" value="Genomic_DNA"/>
</dbReference>
<organism evidence="3 4">
    <name type="scientific">Trichomonas vaginalis (strain ATCC PRA-98 / G3)</name>
    <dbReference type="NCBI Taxonomy" id="412133"/>
    <lineage>
        <taxon>Eukaryota</taxon>
        <taxon>Metamonada</taxon>
        <taxon>Parabasalia</taxon>
        <taxon>Trichomonadida</taxon>
        <taxon>Trichomonadidae</taxon>
        <taxon>Trichomonas</taxon>
    </lineage>
</organism>
<evidence type="ECO:0000313" key="4">
    <source>
        <dbReference type="Proteomes" id="UP000001542"/>
    </source>
</evidence>
<keyword evidence="2" id="KW-0812">Transmembrane</keyword>
<protein>
    <submittedName>
        <fullName evidence="3">Uncharacterized protein</fullName>
    </submittedName>
</protein>